<comment type="caution">
    <text evidence="1">The sequence shown here is derived from an EMBL/GenBank/DDBJ whole genome shotgun (WGS) entry which is preliminary data.</text>
</comment>
<dbReference type="EMBL" id="PZKL01000045">
    <property type="protein sequence ID" value="PTH79083.1"/>
    <property type="molecule type" value="Genomic_DNA"/>
</dbReference>
<evidence type="ECO:0000313" key="1">
    <source>
        <dbReference type="EMBL" id="PTH79083.1"/>
    </source>
</evidence>
<accession>A0A2T4MWX3</accession>
<proteinExistence type="predicted"/>
<reference evidence="1 2" key="1">
    <citation type="submission" date="2018-03" db="EMBL/GenBank/DDBJ databases">
        <title>Aeromonas veronii whole genome sequencing and analysis.</title>
        <authorList>
            <person name="Xie H."/>
            <person name="Liu T."/>
            <person name="Wang K."/>
        </authorList>
    </citation>
    <scope>NUCLEOTIDE SEQUENCE [LARGE SCALE GENOMIC DNA]</scope>
    <source>
        <strain evidence="1 2">XH.VA.1</strain>
    </source>
</reference>
<organism evidence="1 2">
    <name type="scientific">Aeromonas veronii</name>
    <dbReference type="NCBI Taxonomy" id="654"/>
    <lineage>
        <taxon>Bacteria</taxon>
        <taxon>Pseudomonadati</taxon>
        <taxon>Pseudomonadota</taxon>
        <taxon>Gammaproteobacteria</taxon>
        <taxon>Aeromonadales</taxon>
        <taxon>Aeromonadaceae</taxon>
        <taxon>Aeromonas</taxon>
    </lineage>
</organism>
<protein>
    <submittedName>
        <fullName evidence="1">Uncharacterized protein</fullName>
    </submittedName>
</protein>
<evidence type="ECO:0000313" key="2">
    <source>
        <dbReference type="Proteomes" id="UP000241986"/>
    </source>
</evidence>
<name>A0A2T4MWX3_AERVE</name>
<dbReference type="AlphaFoldDB" id="A0A2T4MWX3"/>
<gene>
    <name evidence="1" type="ORF">DAA48_21840</name>
</gene>
<dbReference type="Proteomes" id="UP000241986">
    <property type="component" value="Unassembled WGS sequence"/>
</dbReference>
<sequence length="95" mass="10529">MSAFKLNIRRYNKVNAALLPLGLELAAGAISDKTLPACMNAVVCDFDHKKVDLSQPFNPMDNQEIANYLNGGREAFKAQYEREQAEAKAWANRAA</sequence>